<gene>
    <name evidence="1" type="ORF">DSCW_01160</name>
</gene>
<evidence type="ECO:0000313" key="2">
    <source>
        <dbReference type="Proteomes" id="UP000427769"/>
    </source>
</evidence>
<name>A0A5K7YXD9_9BACT</name>
<accession>A0A5K7YXD9</accession>
<evidence type="ECO:0000313" key="1">
    <source>
        <dbReference type="EMBL" id="BBO72699.1"/>
    </source>
</evidence>
<dbReference type="KEGG" id="dwd:DSCW_01160"/>
<protein>
    <submittedName>
        <fullName evidence="1">Uncharacterized protein</fullName>
    </submittedName>
</protein>
<proteinExistence type="predicted"/>
<dbReference type="AlphaFoldDB" id="A0A5K7YXD9"/>
<dbReference type="RefSeq" id="WP_155301880.1">
    <property type="nucleotide sequence ID" value="NZ_AP021875.1"/>
</dbReference>
<dbReference type="EMBL" id="AP021875">
    <property type="protein sequence ID" value="BBO72699.1"/>
    <property type="molecule type" value="Genomic_DNA"/>
</dbReference>
<dbReference type="Proteomes" id="UP000427769">
    <property type="component" value="Chromosome"/>
</dbReference>
<keyword evidence="2" id="KW-1185">Reference proteome</keyword>
<dbReference type="OrthoDB" id="6120708at2"/>
<organism evidence="1 2">
    <name type="scientific">Desulfosarcina widdelii</name>
    <dbReference type="NCBI Taxonomy" id="947919"/>
    <lineage>
        <taxon>Bacteria</taxon>
        <taxon>Pseudomonadati</taxon>
        <taxon>Thermodesulfobacteriota</taxon>
        <taxon>Desulfobacteria</taxon>
        <taxon>Desulfobacterales</taxon>
        <taxon>Desulfosarcinaceae</taxon>
        <taxon>Desulfosarcina</taxon>
    </lineage>
</organism>
<reference evidence="1 2" key="1">
    <citation type="submission" date="2019-11" db="EMBL/GenBank/DDBJ databases">
        <title>Comparative genomics of hydrocarbon-degrading Desulfosarcina strains.</title>
        <authorList>
            <person name="Watanabe M."/>
            <person name="Kojima H."/>
            <person name="Fukui M."/>
        </authorList>
    </citation>
    <scope>NUCLEOTIDE SEQUENCE [LARGE SCALE GENOMIC DNA]</scope>
    <source>
        <strain evidence="1 2">PP31</strain>
    </source>
</reference>
<sequence>MIEEARITFYEIERCGYYRYNHDEPEFGSVLDVMSQLHDWVKQDDCVLGETCTYKVEEGESVYHTYCFDLVKGNPTNDFLLTTWNEVPSVNGQIAAVNATEHVGAATVNLSEIAEGHIPGYATYFWIIPERKIFATICFHNALNGHQNFKKYMKEYIAKFTSYVVAEEDEDQTNIIGYAQNPGEQAQNYLPSFNSRLFRLPSKLEYLRNNHQFIKKIIRKNKLNPDVQENLSFWEWMLRNIGIADPEPLENEIRIRYEFNRTPSIEELNTIIHQYYEDHDSKWDDVGFHLEGEDAPIWLSHSVAKNKFDLDIEKDNAEIINANSLLAAICQNRQNILNLVNN</sequence>